<protein>
    <submittedName>
        <fullName evidence="1">Uncharacterized protein</fullName>
    </submittedName>
</protein>
<accession>A0A8H7U2L3</accession>
<evidence type="ECO:0000313" key="2">
    <source>
        <dbReference type="Proteomes" id="UP000639403"/>
    </source>
</evidence>
<sequence>MTRPSFRVHIVGYGSWFNQMHIYPERGGLTIEQAAIALTRVIRRAYNVRVVSTSCARRFGSLSSQYYVGMICMPGGVQLGPTGIVFEQLYLVEVHQVSSASIQVTLAFETLA</sequence>
<proteinExistence type="predicted"/>
<evidence type="ECO:0000313" key="1">
    <source>
        <dbReference type="EMBL" id="KAF9815774.1"/>
    </source>
</evidence>
<name>A0A8H7U2L3_9APHY</name>
<reference evidence="1" key="2">
    <citation type="journal article" name="Front. Microbiol.">
        <title>Degradative Capacity of Two Strains of Rhodonia placenta: From Phenotype to Genotype.</title>
        <authorList>
            <person name="Kolle M."/>
            <person name="Horta M.A.C."/>
            <person name="Nowrousian M."/>
            <person name="Ohm R.A."/>
            <person name="Benz J.P."/>
            <person name="Pilgard A."/>
        </authorList>
    </citation>
    <scope>NUCLEOTIDE SEQUENCE</scope>
    <source>
        <strain evidence="1">FPRL280</strain>
    </source>
</reference>
<comment type="caution">
    <text evidence="1">The sequence shown here is derived from an EMBL/GenBank/DDBJ whole genome shotgun (WGS) entry which is preliminary data.</text>
</comment>
<gene>
    <name evidence="1" type="ORF">IEO21_04358</name>
</gene>
<organism evidence="1 2">
    <name type="scientific">Rhodonia placenta</name>
    <dbReference type="NCBI Taxonomy" id="104341"/>
    <lineage>
        <taxon>Eukaryota</taxon>
        <taxon>Fungi</taxon>
        <taxon>Dikarya</taxon>
        <taxon>Basidiomycota</taxon>
        <taxon>Agaricomycotina</taxon>
        <taxon>Agaricomycetes</taxon>
        <taxon>Polyporales</taxon>
        <taxon>Adustoporiaceae</taxon>
        <taxon>Rhodonia</taxon>
    </lineage>
</organism>
<dbReference type="EMBL" id="JADOXO010000064">
    <property type="protein sequence ID" value="KAF9815774.1"/>
    <property type="molecule type" value="Genomic_DNA"/>
</dbReference>
<reference evidence="1" key="1">
    <citation type="submission" date="2020-11" db="EMBL/GenBank/DDBJ databases">
        <authorList>
            <person name="Koelle M."/>
            <person name="Horta M.A.C."/>
            <person name="Nowrousian M."/>
            <person name="Ohm R.A."/>
            <person name="Benz P."/>
            <person name="Pilgard A."/>
        </authorList>
    </citation>
    <scope>NUCLEOTIDE SEQUENCE</scope>
    <source>
        <strain evidence="1">FPRL280</strain>
    </source>
</reference>
<dbReference type="AlphaFoldDB" id="A0A8H7U2L3"/>
<dbReference type="Proteomes" id="UP000639403">
    <property type="component" value="Unassembled WGS sequence"/>
</dbReference>